<evidence type="ECO:0000256" key="4">
    <source>
        <dbReference type="RuleBase" id="RU367020"/>
    </source>
</evidence>
<feature type="repeat" description="TPR" evidence="3">
    <location>
        <begin position="506"/>
        <end position="539"/>
    </location>
</feature>
<dbReference type="SUPFAM" id="SSF48452">
    <property type="entry name" value="TPR-like"/>
    <property type="match status" value="2"/>
</dbReference>
<proteinExistence type="inferred from homology"/>
<dbReference type="PANTHER" id="PTHR45641">
    <property type="entry name" value="TETRATRICOPEPTIDE REPEAT PROTEIN (AFU_ORTHOLOGUE AFUA_6G03870)"/>
    <property type="match status" value="1"/>
</dbReference>
<comment type="function">
    <text evidence="4">Kinesin is a microtubule-associated force-producing protein that play a role in organelle transport.</text>
</comment>
<keyword evidence="6" id="KW-1185">Reference proteome</keyword>
<dbReference type="PROSITE" id="PS50293">
    <property type="entry name" value="TPR_REGION"/>
    <property type="match status" value="1"/>
</dbReference>
<organism evidence="5 6">
    <name type="scientific">Rotaria sordida</name>
    <dbReference type="NCBI Taxonomy" id="392033"/>
    <lineage>
        <taxon>Eukaryota</taxon>
        <taxon>Metazoa</taxon>
        <taxon>Spiralia</taxon>
        <taxon>Gnathifera</taxon>
        <taxon>Rotifera</taxon>
        <taxon>Eurotatoria</taxon>
        <taxon>Bdelloidea</taxon>
        <taxon>Philodinida</taxon>
        <taxon>Philodinidae</taxon>
        <taxon>Rotaria</taxon>
    </lineage>
</organism>
<keyword evidence="2 3" id="KW-0802">TPR repeat</keyword>
<dbReference type="PANTHER" id="PTHR45641:SF19">
    <property type="entry name" value="NEPHROCYSTIN-3"/>
    <property type="match status" value="1"/>
</dbReference>
<protein>
    <recommendedName>
        <fullName evidence="4">Kinesin light chain</fullName>
    </recommendedName>
</protein>
<dbReference type="PRINTS" id="PR00381">
    <property type="entry name" value="KINESINLIGHT"/>
</dbReference>
<dbReference type="InterPro" id="IPR011990">
    <property type="entry name" value="TPR-like_helical_dom_sf"/>
</dbReference>
<comment type="caution">
    <text evidence="5">The sequence shown here is derived from an EMBL/GenBank/DDBJ whole genome shotgun (WGS) entry which is preliminary data.</text>
</comment>
<keyword evidence="4" id="KW-0963">Cytoplasm</keyword>
<dbReference type="SUPFAM" id="SSF56399">
    <property type="entry name" value="ADP-ribosylation"/>
    <property type="match status" value="1"/>
</dbReference>
<dbReference type="InterPro" id="IPR019734">
    <property type="entry name" value="TPR_rpt"/>
</dbReference>
<comment type="subunit">
    <text evidence="4">Oligomeric complex composed of two heavy chains and two light chains.</text>
</comment>
<feature type="repeat" description="TPR" evidence="3">
    <location>
        <begin position="590"/>
        <end position="623"/>
    </location>
</feature>
<dbReference type="PROSITE" id="PS50005">
    <property type="entry name" value="TPR"/>
    <property type="match status" value="4"/>
</dbReference>
<keyword evidence="4" id="KW-0493">Microtubule</keyword>
<dbReference type="GO" id="GO:0005871">
    <property type="term" value="C:kinesin complex"/>
    <property type="evidence" value="ECO:0007669"/>
    <property type="project" value="UniProtKB-UniRule"/>
</dbReference>
<dbReference type="Pfam" id="PF13424">
    <property type="entry name" value="TPR_12"/>
    <property type="match status" value="3"/>
</dbReference>
<comment type="subcellular location">
    <subcellularLocation>
        <location evidence="4">Cytoplasm</location>
        <location evidence="4">Cytoskeleton</location>
    </subcellularLocation>
</comment>
<evidence type="ECO:0000256" key="2">
    <source>
        <dbReference type="ARBA" id="ARBA00022803"/>
    </source>
</evidence>
<keyword evidence="4" id="KW-0206">Cytoskeleton</keyword>
<accession>A0A814B5K4</accession>
<feature type="repeat" description="TPR" evidence="3">
    <location>
        <begin position="548"/>
        <end position="581"/>
    </location>
</feature>
<gene>
    <name evidence="5" type="ORF">JXQ802_LOCUS10195</name>
</gene>
<dbReference type="AlphaFoldDB" id="A0A814B5K4"/>
<keyword evidence="4" id="KW-0505">Motor protein</keyword>
<sequence>MGMILVEECYDKTKMEINESSNRSSLASTTGENFEIFGLIWLDLSTNNVHDNIDIQQQIRSIINNLKIFHNIDTCEQYIRSLSKDDRIVFLVNEKHAFQIIPRICELRQIISIYIHSTENNQNYKSIDQYKKIKSMKSDLDELIVQIKLDHVKQKKLEEPLKINIFDPNQSIDRLMSNTNTEFLHSQLLIHFLQHMKLTNEQIIENKKELIDLCKTVYHDNLNQLKILHEFEHNYLSSNALWWYTFDSFLYELLNKSLNTINIDLLYLLQFFTHDLIRQLKNDQSSSINRVYRSYLISNDEFDLYKDSIGKYISINTFFSTYIYRNDALDYFNNYEYDNNKLKKILFKIDIDPHLMKIKPYANITIHSQTTNEQEILFSLGSIFRVDNIVQEKNEIYIMHLTLCSDDDYHFKSIFDYIKHQYDENNINLLSFGHALKRTGKLDEAEKCYQRLINDSTHDQVCKSHSYHYLGRIAEARGDYDTSLECLYKSLEIKLKIMKQNDPNIAQSYNCIGIVYQQKGDQEKALEAFNKALIIWRRAYGKNHPKVAGCYNNMGVVYKREKKYAEALESFLKALDIRERHPSASPHDLAGSHNNIGAVYERLGHHELAIEHYNLSLKIKSKSLPPQHPSIASTFENMGYVYENTGAYLQALSYLEKAAVIYRHSLLPTHHDVIQIEESIQRVSSKL</sequence>
<evidence type="ECO:0000313" key="5">
    <source>
        <dbReference type="EMBL" id="CAF0922328.1"/>
    </source>
</evidence>
<dbReference type="EMBL" id="CAJNOL010000192">
    <property type="protein sequence ID" value="CAF0922328.1"/>
    <property type="molecule type" value="Genomic_DNA"/>
</dbReference>
<evidence type="ECO:0000256" key="3">
    <source>
        <dbReference type="PROSITE-ProRule" id="PRU00339"/>
    </source>
</evidence>
<dbReference type="GO" id="GO:0005874">
    <property type="term" value="C:microtubule"/>
    <property type="evidence" value="ECO:0007669"/>
    <property type="project" value="UniProtKB-UniRule"/>
</dbReference>
<evidence type="ECO:0000256" key="1">
    <source>
        <dbReference type="ARBA" id="ARBA00022737"/>
    </source>
</evidence>
<reference evidence="5" key="1">
    <citation type="submission" date="2021-02" db="EMBL/GenBank/DDBJ databases">
        <authorList>
            <person name="Nowell W R."/>
        </authorList>
    </citation>
    <scope>NUCLEOTIDE SEQUENCE</scope>
</reference>
<dbReference type="Gene3D" id="1.25.40.10">
    <property type="entry name" value="Tetratricopeptide repeat domain"/>
    <property type="match status" value="2"/>
</dbReference>
<name>A0A814B5K4_9BILA</name>
<dbReference type="SMART" id="SM00028">
    <property type="entry name" value="TPR"/>
    <property type="match status" value="6"/>
</dbReference>
<dbReference type="Proteomes" id="UP000663870">
    <property type="component" value="Unassembled WGS sequence"/>
</dbReference>
<keyword evidence="1" id="KW-0677">Repeat</keyword>
<feature type="repeat" description="TPR" evidence="3">
    <location>
        <begin position="632"/>
        <end position="665"/>
    </location>
</feature>
<dbReference type="Gene3D" id="3.90.176.10">
    <property type="entry name" value="Toxin ADP-ribosyltransferase, Chain A, domain 1"/>
    <property type="match status" value="1"/>
</dbReference>
<comment type="similarity">
    <text evidence="4">Belongs to the kinesin light chain family.</text>
</comment>
<evidence type="ECO:0000313" key="6">
    <source>
        <dbReference type="Proteomes" id="UP000663870"/>
    </source>
</evidence>